<keyword evidence="6 10" id="KW-0378">Hydrolase</keyword>
<comment type="function">
    <text evidence="10">One of several proteins that assist in the late maturation steps of the functional core of the 30S ribosomal subunit. Helps release RbfA from mature subunits. May play a role in the assembly of ribosomal proteins into the subunit. Circularly permuted GTPase that catalyzes slow GTP hydrolysis, GTPase activity is stimulated by the 30S ribosomal subunit.</text>
</comment>
<evidence type="ECO:0000256" key="7">
    <source>
        <dbReference type="ARBA" id="ARBA00022833"/>
    </source>
</evidence>
<dbReference type="Proteomes" id="UP000201838">
    <property type="component" value="Unassembled WGS sequence"/>
</dbReference>
<comment type="subunit">
    <text evidence="10">Monomer. Associates with 30S ribosomal subunit, binds 16S rRNA.</text>
</comment>
<dbReference type="EC" id="3.6.1.-" evidence="10"/>
<feature type="domain" description="EngC GTPase" evidence="11">
    <location>
        <begin position="96"/>
        <end position="242"/>
    </location>
</feature>
<dbReference type="GO" id="GO:0042274">
    <property type="term" value="P:ribosomal small subunit biogenesis"/>
    <property type="evidence" value="ECO:0007669"/>
    <property type="project" value="UniProtKB-UniRule"/>
</dbReference>
<keyword evidence="8 10" id="KW-0694">RNA-binding</keyword>
<evidence type="ECO:0000259" key="11">
    <source>
        <dbReference type="PROSITE" id="PS50936"/>
    </source>
</evidence>
<comment type="cofactor">
    <cofactor evidence="10">
        <name>Zn(2+)</name>
        <dbReference type="ChEBI" id="CHEBI:29105"/>
    </cofactor>
    <text evidence="10">Binds 1 zinc ion per subunit.</text>
</comment>
<name>A0A238IWW7_9RHOB</name>
<keyword evidence="1 10" id="KW-0963">Cytoplasm</keyword>
<organism evidence="13 14">
    <name type="scientific">Boseongicola aestuarii</name>
    <dbReference type="NCBI Taxonomy" id="1470561"/>
    <lineage>
        <taxon>Bacteria</taxon>
        <taxon>Pseudomonadati</taxon>
        <taxon>Pseudomonadota</taxon>
        <taxon>Alphaproteobacteria</taxon>
        <taxon>Rhodobacterales</taxon>
        <taxon>Paracoccaceae</taxon>
        <taxon>Boseongicola</taxon>
    </lineage>
</organism>
<evidence type="ECO:0000256" key="9">
    <source>
        <dbReference type="ARBA" id="ARBA00023134"/>
    </source>
</evidence>
<feature type="binding site" evidence="10">
    <location>
        <begin position="135"/>
        <end position="138"/>
    </location>
    <ligand>
        <name>GTP</name>
        <dbReference type="ChEBI" id="CHEBI:37565"/>
    </ligand>
</feature>
<gene>
    <name evidence="10 13" type="primary">rsgA</name>
    <name evidence="13" type="ORF">BOA8489_01079</name>
</gene>
<feature type="binding site" evidence="10">
    <location>
        <position position="272"/>
    </location>
    <ligand>
        <name>Zn(2+)</name>
        <dbReference type="ChEBI" id="CHEBI:29105"/>
    </ligand>
</feature>
<dbReference type="HAMAP" id="MF_01820">
    <property type="entry name" value="GTPase_RsgA"/>
    <property type="match status" value="1"/>
</dbReference>
<dbReference type="PANTHER" id="PTHR32120:SF10">
    <property type="entry name" value="SMALL RIBOSOMAL SUBUNIT BIOGENESIS GTPASE RSGA"/>
    <property type="match status" value="1"/>
</dbReference>
<keyword evidence="7 10" id="KW-0862">Zinc</keyword>
<evidence type="ECO:0000256" key="5">
    <source>
        <dbReference type="ARBA" id="ARBA00022741"/>
    </source>
</evidence>
<dbReference type="EMBL" id="FXXQ01000002">
    <property type="protein sequence ID" value="SMX22979.1"/>
    <property type="molecule type" value="Genomic_DNA"/>
</dbReference>
<comment type="similarity">
    <text evidence="10">Belongs to the TRAFAC class YlqF/YawG GTPase family. RsgA subfamily.</text>
</comment>
<dbReference type="GO" id="GO:0003924">
    <property type="term" value="F:GTPase activity"/>
    <property type="evidence" value="ECO:0007669"/>
    <property type="project" value="UniProtKB-UniRule"/>
</dbReference>
<keyword evidence="14" id="KW-1185">Reference proteome</keyword>
<accession>A0A238IWW7</accession>
<evidence type="ECO:0000256" key="1">
    <source>
        <dbReference type="ARBA" id="ARBA00022490"/>
    </source>
</evidence>
<evidence type="ECO:0000256" key="10">
    <source>
        <dbReference type="HAMAP-Rule" id="MF_01820"/>
    </source>
</evidence>
<feature type="binding site" evidence="10">
    <location>
        <position position="274"/>
    </location>
    <ligand>
        <name>Zn(2+)</name>
        <dbReference type="ChEBI" id="CHEBI:29105"/>
    </ligand>
</feature>
<feature type="domain" description="CP-type G" evidence="12">
    <location>
        <begin position="86"/>
        <end position="244"/>
    </location>
</feature>
<evidence type="ECO:0000256" key="8">
    <source>
        <dbReference type="ARBA" id="ARBA00022884"/>
    </source>
</evidence>
<keyword evidence="4 10" id="KW-0699">rRNA-binding</keyword>
<proteinExistence type="inferred from homology"/>
<evidence type="ECO:0000256" key="2">
    <source>
        <dbReference type="ARBA" id="ARBA00022517"/>
    </source>
</evidence>
<feature type="binding site" evidence="10">
    <location>
        <position position="280"/>
    </location>
    <ligand>
        <name>Zn(2+)</name>
        <dbReference type="ChEBI" id="CHEBI:29105"/>
    </ligand>
</feature>
<dbReference type="InterPro" id="IPR010914">
    <property type="entry name" value="RsgA_GTPase_dom"/>
</dbReference>
<keyword evidence="9 10" id="KW-0342">GTP-binding</keyword>
<evidence type="ECO:0000313" key="13">
    <source>
        <dbReference type="EMBL" id="SMX22979.1"/>
    </source>
</evidence>
<dbReference type="AlphaFoldDB" id="A0A238IWW7"/>
<keyword evidence="3 10" id="KW-0479">Metal-binding</keyword>
<comment type="subcellular location">
    <subcellularLocation>
        <location evidence="10">Cytoplasm</location>
    </subcellularLocation>
</comment>
<evidence type="ECO:0000256" key="6">
    <source>
        <dbReference type="ARBA" id="ARBA00022801"/>
    </source>
</evidence>
<dbReference type="Gene3D" id="1.10.40.50">
    <property type="entry name" value="Probable gtpase engc, domain 3"/>
    <property type="match status" value="1"/>
</dbReference>
<feature type="binding site" evidence="10">
    <location>
        <begin position="187"/>
        <end position="195"/>
    </location>
    <ligand>
        <name>GTP</name>
        <dbReference type="ChEBI" id="CHEBI:37565"/>
    </ligand>
</feature>
<dbReference type="CDD" id="cd01854">
    <property type="entry name" value="YjeQ_EngC"/>
    <property type="match status" value="1"/>
</dbReference>
<dbReference type="GO" id="GO:0046872">
    <property type="term" value="F:metal ion binding"/>
    <property type="evidence" value="ECO:0007669"/>
    <property type="project" value="UniProtKB-KW"/>
</dbReference>
<evidence type="ECO:0000256" key="3">
    <source>
        <dbReference type="ARBA" id="ARBA00022723"/>
    </source>
</evidence>
<dbReference type="PANTHER" id="PTHR32120">
    <property type="entry name" value="SMALL RIBOSOMAL SUBUNIT BIOGENESIS GTPASE RSGA"/>
    <property type="match status" value="1"/>
</dbReference>
<dbReference type="RefSeq" id="WP_093972930.1">
    <property type="nucleotide sequence ID" value="NZ_FXXQ01000002.1"/>
</dbReference>
<sequence>MTNYTLADLGWSAFFSRQDVPDGTYPMRISSVHRDRVEAISPDGQHSLITAQSSGQLAPGDWVLAADGQVVEVLERKTLLKRGGAGNDARPQLLAANVETLGIVSSCNADFNLARLERYLVIAADAGCLPLVILTKADMDSDPHRFEKEAHRLSPLLTAIAIDATDPEDVKRLNAWCRNGETLALVGSSGVGKTTLRNALTGDEAATQGIREDDAKGRHTTTSRALVRTKAGGWIIDTPGMRSLALTDVSDGIAAVFEDIEDLAEGCRFSDCAHETEPGCAITAALKSGVLDEDRVRRWRKLKAEETHNSETLAQTRAREKGFGKMVKGAMARKRSERDH</sequence>
<reference evidence="13 14" key="1">
    <citation type="submission" date="2017-05" db="EMBL/GenBank/DDBJ databases">
        <authorList>
            <person name="Song R."/>
            <person name="Chenine A.L."/>
            <person name="Ruprecht R.M."/>
        </authorList>
    </citation>
    <scope>NUCLEOTIDE SEQUENCE [LARGE SCALE GENOMIC DNA]</scope>
    <source>
        <strain evidence="13 14">CECT 8489</strain>
    </source>
</reference>
<dbReference type="Pfam" id="PF03193">
    <property type="entry name" value="RsgA_GTPase"/>
    <property type="match status" value="1"/>
</dbReference>
<evidence type="ECO:0000313" key="14">
    <source>
        <dbReference type="Proteomes" id="UP000201838"/>
    </source>
</evidence>
<dbReference type="InterPro" id="IPR027417">
    <property type="entry name" value="P-loop_NTPase"/>
</dbReference>
<dbReference type="GO" id="GO:0019843">
    <property type="term" value="F:rRNA binding"/>
    <property type="evidence" value="ECO:0007669"/>
    <property type="project" value="UniProtKB-KW"/>
</dbReference>
<dbReference type="OrthoDB" id="9809485at2"/>
<keyword evidence="5 10" id="KW-0547">Nucleotide-binding</keyword>
<dbReference type="SUPFAM" id="SSF52540">
    <property type="entry name" value="P-loop containing nucleoside triphosphate hydrolases"/>
    <property type="match status" value="1"/>
</dbReference>
<dbReference type="GO" id="GO:0005737">
    <property type="term" value="C:cytoplasm"/>
    <property type="evidence" value="ECO:0007669"/>
    <property type="project" value="UniProtKB-SubCell"/>
</dbReference>
<dbReference type="NCBIfam" id="TIGR00157">
    <property type="entry name" value="ribosome small subunit-dependent GTPase A"/>
    <property type="match status" value="1"/>
</dbReference>
<protein>
    <recommendedName>
        <fullName evidence="10">Small ribosomal subunit biogenesis GTPase RsgA</fullName>
        <ecNumber evidence="10">3.6.1.-</ecNumber>
    </recommendedName>
</protein>
<dbReference type="Gene3D" id="3.40.50.300">
    <property type="entry name" value="P-loop containing nucleotide triphosphate hydrolases"/>
    <property type="match status" value="1"/>
</dbReference>
<dbReference type="PROSITE" id="PS51721">
    <property type="entry name" value="G_CP"/>
    <property type="match status" value="1"/>
</dbReference>
<evidence type="ECO:0000259" key="12">
    <source>
        <dbReference type="PROSITE" id="PS51721"/>
    </source>
</evidence>
<feature type="binding site" evidence="10">
    <location>
        <position position="267"/>
    </location>
    <ligand>
        <name>Zn(2+)</name>
        <dbReference type="ChEBI" id="CHEBI:29105"/>
    </ligand>
</feature>
<keyword evidence="2 10" id="KW-0690">Ribosome biogenesis</keyword>
<dbReference type="InterPro" id="IPR004881">
    <property type="entry name" value="Ribosome_biogen_GTPase_RsgA"/>
</dbReference>
<dbReference type="PROSITE" id="PS50936">
    <property type="entry name" value="ENGC_GTPASE"/>
    <property type="match status" value="1"/>
</dbReference>
<dbReference type="InterPro" id="IPR030378">
    <property type="entry name" value="G_CP_dom"/>
</dbReference>
<evidence type="ECO:0000256" key="4">
    <source>
        <dbReference type="ARBA" id="ARBA00022730"/>
    </source>
</evidence>
<dbReference type="GO" id="GO:0005525">
    <property type="term" value="F:GTP binding"/>
    <property type="evidence" value="ECO:0007669"/>
    <property type="project" value="UniProtKB-UniRule"/>
</dbReference>